<dbReference type="Gramene" id="TVU07186">
    <property type="protein sequence ID" value="TVU07186"/>
    <property type="gene ID" value="EJB05_47229"/>
</dbReference>
<dbReference type="Proteomes" id="UP000324897">
    <property type="component" value="Unassembled WGS sequence"/>
</dbReference>
<proteinExistence type="predicted"/>
<keyword evidence="2" id="KW-1185">Reference proteome</keyword>
<organism evidence="1 2">
    <name type="scientific">Eragrostis curvula</name>
    <name type="common">weeping love grass</name>
    <dbReference type="NCBI Taxonomy" id="38414"/>
    <lineage>
        <taxon>Eukaryota</taxon>
        <taxon>Viridiplantae</taxon>
        <taxon>Streptophyta</taxon>
        <taxon>Embryophyta</taxon>
        <taxon>Tracheophyta</taxon>
        <taxon>Spermatophyta</taxon>
        <taxon>Magnoliopsida</taxon>
        <taxon>Liliopsida</taxon>
        <taxon>Poales</taxon>
        <taxon>Poaceae</taxon>
        <taxon>PACMAD clade</taxon>
        <taxon>Chloridoideae</taxon>
        <taxon>Eragrostideae</taxon>
        <taxon>Eragrostidinae</taxon>
        <taxon>Eragrostis</taxon>
    </lineage>
</organism>
<name>A0A5J9T723_9POAL</name>
<evidence type="ECO:0000313" key="1">
    <source>
        <dbReference type="EMBL" id="TVU07186.1"/>
    </source>
</evidence>
<accession>A0A5J9T723</accession>
<comment type="caution">
    <text evidence="1">The sequence shown here is derived from an EMBL/GenBank/DDBJ whole genome shotgun (WGS) entry which is preliminary data.</text>
</comment>
<sequence>METKEIITKEQLSRDESYQYKSDLHHNTDGHAGYPCITVDPSMNDSIPSLTDPFKNHLEH</sequence>
<gene>
    <name evidence="1" type="ORF">EJB05_47229</name>
</gene>
<evidence type="ECO:0000313" key="2">
    <source>
        <dbReference type="Proteomes" id="UP000324897"/>
    </source>
</evidence>
<dbReference type="EMBL" id="RWGY01000045">
    <property type="protein sequence ID" value="TVU07186.1"/>
    <property type="molecule type" value="Genomic_DNA"/>
</dbReference>
<reference evidence="1 2" key="1">
    <citation type="journal article" date="2019" name="Sci. Rep.">
        <title>A high-quality genome of Eragrostis curvula grass provides insights into Poaceae evolution and supports new strategies to enhance forage quality.</title>
        <authorList>
            <person name="Carballo J."/>
            <person name="Santos B.A.C.M."/>
            <person name="Zappacosta D."/>
            <person name="Garbus I."/>
            <person name="Selva J.P."/>
            <person name="Gallo C.A."/>
            <person name="Diaz A."/>
            <person name="Albertini E."/>
            <person name="Caccamo M."/>
            <person name="Echenique V."/>
        </authorList>
    </citation>
    <scope>NUCLEOTIDE SEQUENCE [LARGE SCALE GENOMIC DNA]</scope>
    <source>
        <strain evidence="2">cv. Victoria</strain>
        <tissue evidence="1">Leaf</tissue>
    </source>
</reference>
<protein>
    <submittedName>
        <fullName evidence="1">Uncharacterized protein</fullName>
    </submittedName>
</protein>
<dbReference type="AlphaFoldDB" id="A0A5J9T723"/>